<reference evidence="1 2" key="1">
    <citation type="journal article" date="2014" name="Genome Biol. Evol.">
        <title>The genome of the myxosporean Thelohanellus kitauei shows adaptations to nutrient acquisition within its fish host.</title>
        <authorList>
            <person name="Yang Y."/>
            <person name="Xiong J."/>
            <person name="Zhou Z."/>
            <person name="Huo F."/>
            <person name="Miao W."/>
            <person name="Ran C."/>
            <person name="Liu Y."/>
            <person name="Zhang J."/>
            <person name="Feng J."/>
            <person name="Wang M."/>
            <person name="Wang M."/>
            <person name="Wang L."/>
            <person name="Yao B."/>
        </authorList>
    </citation>
    <scope>NUCLEOTIDE SEQUENCE [LARGE SCALE GENOMIC DNA]</scope>
    <source>
        <strain evidence="1">Wuqing</strain>
    </source>
</reference>
<accession>A0A0C2NCQ9</accession>
<evidence type="ECO:0000313" key="1">
    <source>
        <dbReference type="EMBL" id="KII71772.1"/>
    </source>
</evidence>
<dbReference type="OMA" id="VHECSKK"/>
<dbReference type="PANTHER" id="PTHR12642">
    <property type="entry name" value="RIBOSOME BIOGENESIS PROTEIN NSA2 HOMOLOG"/>
    <property type="match status" value="1"/>
</dbReference>
<comment type="caution">
    <text evidence="1">The sequence shown here is derived from an EMBL/GenBank/DDBJ whole genome shotgun (WGS) entry which is preliminary data.</text>
</comment>
<protein>
    <submittedName>
        <fullName evidence="1">Ribosome biogenesis protein NSA2</fullName>
    </submittedName>
</protein>
<sequence length="171" mass="20295">MPQNEHIKLSIKRHGYRWDKEERERKKEARKFKKVALKARTVKGLKAKIFNRQRRVEKIETKKTIRAHEQKIVKGKKKDTESKEAVPAYLMERDQPARSKALSNMIKQKRKEKAGKWSVPIPKVRSVGEDEVFRVIQSGKRKRRHFFIFSTSYTKKSNCHSSNRTLSILEH</sequence>
<proteinExistence type="predicted"/>
<name>A0A0C2NCQ9_THEKT</name>
<organism evidence="1 2">
    <name type="scientific">Thelohanellus kitauei</name>
    <name type="common">Myxosporean</name>
    <dbReference type="NCBI Taxonomy" id="669202"/>
    <lineage>
        <taxon>Eukaryota</taxon>
        <taxon>Metazoa</taxon>
        <taxon>Cnidaria</taxon>
        <taxon>Myxozoa</taxon>
        <taxon>Myxosporea</taxon>
        <taxon>Bivalvulida</taxon>
        <taxon>Platysporina</taxon>
        <taxon>Myxobolidae</taxon>
        <taxon>Thelohanellus</taxon>
    </lineage>
</organism>
<gene>
    <name evidence="1" type="ORF">RF11_12430</name>
</gene>
<dbReference type="EMBL" id="JWZT01001618">
    <property type="protein sequence ID" value="KII71772.1"/>
    <property type="molecule type" value="Genomic_DNA"/>
</dbReference>
<dbReference type="AlphaFoldDB" id="A0A0C2NCQ9"/>
<dbReference type="OrthoDB" id="1847590at2759"/>
<dbReference type="Proteomes" id="UP000031668">
    <property type="component" value="Unassembled WGS sequence"/>
</dbReference>
<dbReference type="InterPro" id="IPR039411">
    <property type="entry name" value="NSA2_fam"/>
</dbReference>
<evidence type="ECO:0000313" key="2">
    <source>
        <dbReference type="Proteomes" id="UP000031668"/>
    </source>
</evidence>
<keyword evidence="2" id="KW-1185">Reference proteome</keyword>